<dbReference type="VEuPathDB" id="FungiDB:PLEOSDRAFT_170728"/>
<dbReference type="Proteomes" id="UP000027073">
    <property type="component" value="Unassembled WGS sequence"/>
</dbReference>
<dbReference type="GO" id="GO:0003676">
    <property type="term" value="F:nucleic acid binding"/>
    <property type="evidence" value="ECO:0007669"/>
    <property type="project" value="InterPro"/>
</dbReference>
<dbReference type="EMBL" id="KL198015">
    <property type="protein sequence ID" value="KDQ22042.1"/>
    <property type="molecule type" value="Genomic_DNA"/>
</dbReference>
<feature type="compositionally biased region" description="Basic and acidic residues" evidence="1">
    <location>
        <begin position="1545"/>
        <end position="1555"/>
    </location>
</feature>
<dbReference type="OrthoDB" id="3268696at2759"/>
<gene>
    <name evidence="2" type="ORF">PLEOSDRAFT_170728</name>
</gene>
<dbReference type="SUPFAM" id="SSF53098">
    <property type="entry name" value="Ribonuclease H-like"/>
    <property type="match status" value="1"/>
</dbReference>
<organism evidence="2 3">
    <name type="scientific">Pleurotus ostreatus (strain PC15)</name>
    <name type="common">Oyster mushroom</name>
    <dbReference type="NCBI Taxonomy" id="1137138"/>
    <lineage>
        <taxon>Eukaryota</taxon>
        <taxon>Fungi</taxon>
        <taxon>Dikarya</taxon>
        <taxon>Basidiomycota</taxon>
        <taxon>Agaricomycotina</taxon>
        <taxon>Agaricomycetes</taxon>
        <taxon>Agaricomycetidae</taxon>
        <taxon>Agaricales</taxon>
        <taxon>Pleurotineae</taxon>
        <taxon>Pleurotaceae</taxon>
        <taxon>Pleurotus</taxon>
    </lineage>
</organism>
<name>A0A067ND36_PLEO1</name>
<dbReference type="Gene3D" id="3.30.420.10">
    <property type="entry name" value="Ribonuclease H-like superfamily/Ribonuclease H"/>
    <property type="match status" value="1"/>
</dbReference>
<feature type="region of interest" description="Disordered" evidence="1">
    <location>
        <begin position="1655"/>
        <end position="1689"/>
    </location>
</feature>
<evidence type="ECO:0000313" key="2">
    <source>
        <dbReference type="EMBL" id="KDQ22042.1"/>
    </source>
</evidence>
<evidence type="ECO:0000256" key="1">
    <source>
        <dbReference type="SAM" id="MobiDB-lite"/>
    </source>
</evidence>
<feature type="region of interest" description="Disordered" evidence="1">
    <location>
        <begin position="282"/>
        <end position="305"/>
    </location>
</feature>
<sequence>MSSKPTVPSFESYDLYRSEILVYDTEDTINAAVDDLVATARPGLPFGIAIAVAITGRVRVISIATLRAVSVFDVTRVATFPDALRAFLGEVDYVKIGVDVYDCARALYRTHAVRLRGAGEISRLHRVFDSSGAAKGVPFGDSISLKHACEVWLNLTIEDDQYANNALSPVGLVDYHYFAVKASATLTLYWKMQDVPLLDAIERSFWIFDDIDHNTGRPDGLRPDYAPYAVHDPRHINQIAKSVEEIRKTVRRELDDPRPYSFENNNKWRDFTAGAVVFLPPPIMQSNQRHGPSRISRQRPPSPPPNYIPDKLVVSYWHPEHGLVVDVNSSGLPRSIQLTSAQNRTPTLRHPRLLTDDRIYYALYPLETLDMGTLFKFVSVSGEELLDHIYKTPRGTYALAEEVRQDWERLELLLKGIGDHLFLAYCSRHRVYGPALHITMPSVCGYRDIGPRDQVYKACVETVHAFKLLSAYVSFTLALWYGRDALDPLAEAQAEILKSPLGIDLPQWQLIYMSVLCRFGPGLRVGGFVDPYRTFWGHSFARLARADVSIWLLWGRERHSLVLDPAMRTTYYPPAHILSAAKLRPIGMRIGAVVLAEVLASHGDEAPSNPLPPSGVQPVNYPQDPPDWTSPPEYCFQGEDEDEEYIPYVWKKHCELYLEKEISAWARIDDTPGTPEHTALLLEKVQQIGHVTGTRLHVWRYHRALGTYQRHIVPDLLVGDHWPDYRPVCRFYWPCTREWDLVPFTAPTPPGAVVCSLAQYDANAYFFPDKDASPVPGTQSPTPAEDTSSITAETLDEPMSPTASPPPSSSAVSQADVPIPDARPILSLESYLRQRHGYDLNGGLVDESLYTPSALPPDSPIAQQLLGYRHDGRIASDVTAAAVDWHNTLINPAVQLSRLPSRWDLHPSSPLVTKHSGFTLRKAWSPNSCPIYLLGSPPDSLKPAFWSLALFNATAVLYVYRTSTSSDLVSCARELLQAGIPFRTVIKREPGSPPLLAKPDVGNPLLQIRSQAKEEPRQCYYSYVRIRDGLLRTPVGRAARLRAGILGLLALRVVPDEDVFSGPVYADQLVAIDGSAHYFDDSLSDNVSDTLVGAFYFGGAETALRSYWPRPSQWDKSRYGGDQWNYDGITYVQRCEEELEDDAARMKPSTKWVLTLKRKNSDGDVVRDASDNLASSFISHILIYRTIFCCIETIAHHALYHHRRRQRFNFTNTLMTQLRIIRDILSTQRATRKRLIKATKSWLRSPGIQRAVSRRLGFPVHTLDRWVIVQSRHCSISDPVPHITLRGYRQHAAVATVHIYVDDLYVRQGSGIYPTGAPIVADTDCIARVEHFCFRNGLQYFRQTPRRVIDLSAETDDGPFGHPQAICAFARADTSESPLTASTIAIYPIYDECKNLSQQSSTMHYRTLVNSYRSPMNPKHRMIATCAGRLLLCNRKEHRERLIQTVTQWLGSKAIPRAISARLGYPVQELNSWVIVHEHHSSNSDRIPHITLRGYRRKRGVVTVHIYITEQYVREGTGLYYHGAPIKAKTTCVLSNVDITSHIRETASRPEDVSRPRNAASSPPRSQVANSTLLHSLPATNNPKGEENWEGDSIANLTALNVPVSSSVKRRSWRRDSAGALLLSPTASSGHAVATKPTYDERQAREWMTSPLTVQQGRTTPRGNEKVGYYEGNGNGPSNKSGRHYGNAKRQRWSNLRPSHFQVIKACTGFCIANAAISLYVLRACKISIIPSRQLGDTRSDGVVSPVVEAEHPRVIGSGPRKLLVIKDAQQTSWSHDDGERRLDDMWLIRIR</sequence>
<dbReference type="InterPro" id="IPR012337">
    <property type="entry name" value="RNaseH-like_sf"/>
</dbReference>
<evidence type="ECO:0000313" key="3">
    <source>
        <dbReference type="Proteomes" id="UP000027073"/>
    </source>
</evidence>
<feature type="region of interest" description="Disordered" evidence="1">
    <location>
        <begin position="1545"/>
        <end position="1590"/>
    </location>
</feature>
<feature type="compositionally biased region" description="Polar residues" evidence="1">
    <location>
        <begin position="1559"/>
        <end position="1583"/>
    </location>
</feature>
<dbReference type="InParanoid" id="A0A067ND36"/>
<proteinExistence type="predicted"/>
<accession>A0A067ND36</accession>
<protein>
    <submittedName>
        <fullName evidence="2">Uncharacterized protein</fullName>
    </submittedName>
</protein>
<feature type="region of interest" description="Disordered" evidence="1">
    <location>
        <begin position="795"/>
        <end position="816"/>
    </location>
</feature>
<dbReference type="InterPro" id="IPR036397">
    <property type="entry name" value="RNaseH_sf"/>
</dbReference>
<reference evidence="3" key="1">
    <citation type="journal article" date="2014" name="Proc. Natl. Acad. Sci. U.S.A.">
        <title>Extensive sampling of basidiomycete genomes demonstrates inadequacy of the white-rot/brown-rot paradigm for wood decay fungi.</title>
        <authorList>
            <person name="Riley R."/>
            <person name="Salamov A.A."/>
            <person name="Brown D.W."/>
            <person name="Nagy L.G."/>
            <person name="Floudas D."/>
            <person name="Held B.W."/>
            <person name="Levasseur A."/>
            <person name="Lombard V."/>
            <person name="Morin E."/>
            <person name="Otillar R."/>
            <person name="Lindquist E.A."/>
            <person name="Sun H."/>
            <person name="LaButti K.M."/>
            <person name="Schmutz J."/>
            <person name="Jabbour D."/>
            <person name="Luo H."/>
            <person name="Baker S.E."/>
            <person name="Pisabarro A.G."/>
            <person name="Walton J.D."/>
            <person name="Blanchette R.A."/>
            <person name="Henrissat B."/>
            <person name="Martin F."/>
            <person name="Cullen D."/>
            <person name="Hibbett D.S."/>
            <person name="Grigoriev I.V."/>
        </authorList>
    </citation>
    <scope>NUCLEOTIDE SEQUENCE [LARGE SCALE GENOMIC DNA]</scope>
    <source>
        <strain evidence="3">PC15</strain>
    </source>
</reference>
<dbReference type="HOGENOM" id="CLU_239644_0_0_1"/>